<feature type="transmembrane region" description="Helical" evidence="5">
    <location>
        <begin position="161"/>
        <end position="183"/>
    </location>
</feature>
<keyword evidence="4 5" id="KW-0472">Membrane</keyword>
<evidence type="ECO:0000256" key="3">
    <source>
        <dbReference type="ARBA" id="ARBA00022989"/>
    </source>
</evidence>
<keyword evidence="2 5" id="KW-0812">Transmembrane</keyword>
<dbReference type="Gene3D" id="1.20.1070.10">
    <property type="entry name" value="Rhodopsin 7-helix transmembrane proteins"/>
    <property type="match status" value="1"/>
</dbReference>
<evidence type="ECO:0000256" key="4">
    <source>
        <dbReference type="ARBA" id="ARBA00023136"/>
    </source>
</evidence>
<dbReference type="InterPro" id="IPR017452">
    <property type="entry name" value="GPCR_Rhodpsn_7TM"/>
</dbReference>
<proteinExistence type="predicted"/>
<evidence type="ECO:0000256" key="2">
    <source>
        <dbReference type="ARBA" id="ARBA00022692"/>
    </source>
</evidence>
<dbReference type="GO" id="GO:0004930">
    <property type="term" value="F:G protein-coupled receptor activity"/>
    <property type="evidence" value="ECO:0007669"/>
    <property type="project" value="InterPro"/>
</dbReference>
<sequence>MNIYVFSHKQMRSQLVNWFLLVLALSDLCVLVSSFFVFSLPVVAEYMEDYELVSLSPKLLVMFYPVAHSSHTTSVYLTILVSVHRYLGVCHPFLIRRISSRSVVRTIILVAIVFAFLFDLPRWFELENVPCLSEIFNRPSEMVLPTYFYGNYIYSIVYRNAAYTIVMFMVPFVILTWVNYRIISTLKASKKLRRTMTQIQGHADSEKACFVQHSTNNNNHIASTIHNSNEHRSSIVSLTKMAKITRKFSGPYMKSGDANERKENGITIMLVAMVTGFLMFNLLAFINNILEFFEDYKQSELYTMLVETGTLLVNLNGAITIVIYMVFGSKYRAIFLNLLTRILHKTLTPKSICRPTETTALIPTSQTNLITKRQKLLKMQQCRQQQSFLGVSVDSPPMSYGRSF</sequence>
<evidence type="ECO:0000256" key="5">
    <source>
        <dbReference type="SAM" id="Phobius"/>
    </source>
</evidence>
<reference evidence="8" key="1">
    <citation type="submission" date="2022-11" db="UniProtKB">
        <authorList>
            <consortium name="WormBaseParasite"/>
        </authorList>
    </citation>
    <scope>IDENTIFICATION</scope>
</reference>
<feature type="domain" description="G-protein coupled receptors family 1 profile" evidence="6">
    <location>
        <begin position="1"/>
        <end position="324"/>
    </location>
</feature>
<feature type="transmembrane region" description="Helical" evidence="5">
    <location>
        <begin position="62"/>
        <end position="83"/>
    </location>
</feature>
<dbReference type="InterPro" id="IPR052954">
    <property type="entry name" value="GPCR-Ligand_Int"/>
</dbReference>
<dbReference type="SUPFAM" id="SSF81321">
    <property type="entry name" value="Family A G protein-coupled receptor-like"/>
    <property type="match status" value="1"/>
</dbReference>
<dbReference type="InterPro" id="IPR000276">
    <property type="entry name" value="GPCR_Rhodpsn"/>
</dbReference>
<evidence type="ECO:0000313" key="8">
    <source>
        <dbReference type="WBParaSite" id="ACRNAN_scaffold1120.g31035.t2"/>
    </source>
</evidence>
<dbReference type="GO" id="GO:0016020">
    <property type="term" value="C:membrane"/>
    <property type="evidence" value="ECO:0007669"/>
    <property type="project" value="UniProtKB-SubCell"/>
</dbReference>
<feature type="transmembrane region" description="Helical" evidence="5">
    <location>
        <begin position="302"/>
        <end position="327"/>
    </location>
</feature>
<feature type="transmembrane region" description="Helical" evidence="5">
    <location>
        <begin position="18"/>
        <end position="42"/>
    </location>
</feature>
<keyword evidence="7" id="KW-1185">Reference proteome</keyword>
<dbReference type="PANTHER" id="PTHR46641:SF2">
    <property type="entry name" value="FMRFAMIDE RECEPTOR"/>
    <property type="match status" value="1"/>
</dbReference>
<dbReference type="PANTHER" id="PTHR46641">
    <property type="entry name" value="FMRFAMIDE RECEPTOR-RELATED"/>
    <property type="match status" value="1"/>
</dbReference>
<organism evidence="7 8">
    <name type="scientific">Acrobeloides nanus</name>
    <dbReference type="NCBI Taxonomy" id="290746"/>
    <lineage>
        <taxon>Eukaryota</taxon>
        <taxon>Metazoa</taxon>
        <taxon>Ecdysozoa</taxon>
        <taxon>Nematoda</taxon>
        <taxon>Chromadorea</taxon>
        <taxon>Rhabditida</taxon>
        <taxon>Tylenchina</taxon>
        <taxon>Cephalobomorpha</taxon>
        <taxon>Cephaloboidea</taxon>
        <taxon>Cephalobidae</taxon>
        <taxon>Acrobeloides</taxon>
    </lineage>
</organism>
<name>A0A914CJ81_9BILA</name>
<evidence type="ECO:0000259" key="6">
    <source>
        <dbReference type="PROSITE" id="PS50262"/>
    </source>
</evidence>
<dbReference type="CDD" id="cd14978">
    <property type="entry name" value="7tmA_FMRFamide_R-like"/>
    <property type="match status" value="1"/>
</dbReference>
<accession>A0A914CJ81</accession>
<evidence type="ECO:0000313" key="7">
    <source>
        <dbReference type="Proteomes" id="UP000887540"/>
    </source>
</evidence>
<evidence type="ECO:0000256" key="1">
    <source>
        <dbReference type="ARBA" id="ARBA00004370"/>
    </source>
</evidence>
<dbReference type="PROSITE" id="PS50262">
    <property type="entry name" value="G_PROTEIN_RECEP_F1_2"/>
    <property type="match status" value="1"/>
</dbReference>
<feature type="transmembrane region" description="Helical" evidence="5">
    <location>
        <begin position="268"/>
        <end position="290"/>
    </location>
</feature>
<protein>
    <submittedName>
        <fullName evidence="8">G-protein coupled receptors family 1 profile domain-containing protein</fullName>
    </submittedName>
</protein>
<dbReference type="WBParaSite" id="ACRNAN_scaffold1120.g31035.t2">
    <property type="protein sequence ID" value="ACRNAN_scaffold1120.g31035.t2"/>
    <property type="gene ID" value="ACRNAN_scaffold1120.g31035"/>
</dbReference>
<comment type="subcellular location">
    <subcellularLocation>
        <location evidence="1">Membrane</location>
    </subcellularLocation>
</comment>
<dbReference type="PRINTS" id="PR00237">
    <property type="entry name" value="GPCRRHODOPSN"/>
</dbReference>
<keyword evidence="3 5" id="KW-1133">Transmembrane helix</keyword>
<dbReference type="Proteomes" id="UP000887540">
    <property type="component" value="Unplaced"/>
</dbReference>
<dbReference type="Pfam" id="PF00001">
    <property type="entry name" value="7tm_1"/>
    <property type="match status" value="1"/>
</dbReference>
<feature type="transmembrane region" description="Helical" evidence="5">
    <location>
        <begin position="103"/>
        <end position="124"/>
    </location>
</feature>
<dbReference type="AlphaFoldDB" id="A0A914CJ81"/>